<dbReference type="PANTHER" id="PTHR21324:SF2">
    <property type="entry name" value="EG:22E5.9 PROTEIN"/>
    <property type="match status" value="1"/>
</dbReference>
<dbReference type="Proteomes" id="UP000694844">
    <property type="component" value="Chromosome 1"/>
</dbReference>
<feature type="transmembrane region" description="Helical" evidence="6">
    <location>
        <begin position="94"/>
        <end position="112"/>
    </location>
</feature>
<dbReference type="GeneID" id="111125511"/>
<feature type="domain" description="CWH43-like N-terminal" evidence="7">
    <location>
        <begin position="7"/>
        <end position="230"/>
    </location>
</feature>
<name>A0A8B8DC70_CRAVI</name>
<evidence type="ECO:0000256" key="5">
    <source>
        <dbReference type="ARBA" id="ARBA00023136"/>
    </source>
</evidence>
<dbReference type="RefSeq" id="XP_022325134.1">
    <property type="nucleotide sequence ID" value="XM_022469426.1"/>
</dbReference>
<reference evidence="9" key="2">
    <citation type="submission" date="2025-08" db="UniProtKB">
        <authorList>
            <consortium name="RefSeq"/>
        </authorList>
    </citation>
    <scope>IDENTIFICATION</scope>
    <source>
        <tissue evidence="9">Whole sample</tissue>
    </source>
</reference>
<gene>
    <name evidence="9" type="primary">LOC111125511</name>
</gene>
<evidence type="ECO:0000256" key="3">
    <source>
        <dbReference type="ARBA" id="ARBA00022692"/>
    </source>
</evidence>
<dbReference type="GO" id="GO:0012505">
    <property type="term" value="C:endomembrane system"/>
    <property type="evidence" value="ECO:0007669"/>
    <property type="project" value="UniProtKB-SubCell"/>
</dbReference>
<dbReference type="OrthoDB" id="191706at2759"/>
<keyword evidence="8" id="KW-1185">Reference proteome</keyword>
<dbReference type="InterPro" id="IPR019402">
    <property type="entry name" value="CWH43_N"/>
</dbReference>
<reference evidence="8" key="1">
    <citation type="submission" date="2024-06" db="UniProtKB">
        <authorList>
            <consortium name="RefSeq"/>
        </authorList>
    </citation>
    <scope>NUCLEOTIDE SEQUENCE [LARGE SCALE GENOMIC DNA]</scope>
</reference>
<evidence type="ECO:0000256" key="1">
    <source>
        <dbReference type="ARBA" id="ARBA00004127"/>
    </source>
</evidence>
<evidence type="ECO:0000256" key="6">
    <source>
        <dbReference type="SAM" id="Phobius"/>
    </source>
</evidence>
<comment type="subcellular location">
    <subcellularLocation>
        <location evidence="1">Endomembrane system</location>
        <topology evidence="1">Multi-pass membrane protein</topology>
    </subcellularLocation>
</comment>
<keyword evidence="3 6" id="KW-0812">Transmembrane</keyword>
<feature type="transmembrane region" description="Helical" evidence="6">
    <location>
        <begin position="118"/>
        <end position="138"/>
    </location>
</feature>
<evidence type="ECO:0000256" key="2">
    <source>
        <dbReference type="ARBA" id="ARBA00006565"/>
    </source>
</evidence>
<evidence type="ECO:0000259" key="7">
    <source>
        <dbReference type="Pfam" id="PF10277"/>
    </source>
</evidence>
<evidence type="ECO:0000313" key="9">
    <source>
        <dbReference type="RefSeq" id="XP_022325134.1"/>
    </source>
</evidence>
<organism evidence="8 9">
    <name type="scientific">Crassostrea virginica</name>
    <name type="common">Eastern oyster</name>
    <dbReference type="NCBI Taxonomy" id="6565"/>
    <lineage>
        <taxon>Eukaryota</taxon>
        <taxon>Metazoa</taxon>
        <taxon>Spiralia</taxon>
        <taxon>Lophotrochozoa</taxon>
        <taxon>Mollusca</taxon>
        <taxon>Bivalvia</taxon>
        <taxon>Autobranchia</taxon>
        <taxon>Pteriomorphia</taxon>
        <taxon>Ostreida</taxon>
        <taxon>Ostreoidea</taxon>
        <taxon>Ostreidae</taxon>
        <taxon>Crassostrea</taxon>
    </lineage>
</organism>
<dbReference type="KEGG" id="cvn:111125511"/>
<keyword evidence="5 6" id="KW-0472">Membrane</keyword>
<evidence type="ECO:0000313" key="8">
    <source>
        <dbReference type="Proteomes" id="UP000694844"/>
    </source>
</evidence>
<feature type="transmembrane region" description="Helical" evidence="6">
    <location>
        <begin position="7"/>
        <end position="30"/>
    </location>
</feature>
<dbReference type="InterPro" id="IPR050911">
    <property type="entry name" value="DRAM/TMEM150_Autophagy_Mod"/>
</dbReference>
<feature type="transmembrane region" description="Helical" evidence="6">
    <location>
        <begin position="53"/>
        <end position="73"/>
    </location>
</feature>
<accession>A0A8B8DC70</accession>
<sequence>MLWNKLHFFPIFIVIYFPVTFFITYGIAVYEKHVYPDFPFISDTGTTPPESCVFGQLLNIAAVIAMFVFYVRYKQIATYQRDRPNKAVSRVNTAALVIGLLTAFGISLVGNFQETEVLVVHLIGASLAFLLGSLYCCLQTYISFKLPDIPGTSTCLRITRVVICVLDIAFFVALAVASRFTSNNSVEKKPTCWTREEPEMSACLTSTVSEWIIAFLICVYIATLSPEFKYFELIKPTIHFHEVCGNNEEPAHNLNEPRTNGDVVSVPITTTSAKY</sequence>
<proteinExistence type="inferred from homology"/>
<feature type="transmembrane region" description="Helical" evidence="6">
    <location>
        <begin position="208"/>
        <end position="225"/>
    </location>
</feature>
<feature type="transmembrane region" description="Helical" evidence="6">
    <location>
        <begin position="158"/>
        <end position="180"/>
    </location>
</feature>
<keyword evidence="4 6" id="KW-1133">Transmembrane helix</keyword>
<comment type="similarity">
    <text evidence="2">Belongs to the DRAM/TMEM150 family.</text>
</comment>
<protein>
    <submittedName>
        <fullName evidence="9">DNA damage-regulated autophagy modulator protein 1-like</fullName>
    </submittedName>
</protein>
<dbReference type="Pfam" id="PF10277">
    <property type="entry name" value="Frag1"/>
    <property type="match status" value="1"/>
</dbReference>
<dbReference type="AlphaFoldDB" id="A0A8B8DC70"/>
<evidence type="ECO:0000256" key="4">
    <source>
        <dbReference type="ARBA" id="ARBA00022989"/>
    </source>
</evidence>
<dbReference type="PANTHER" id="PTHR21324">
    <property type="entry name" value="FASTING-INDUCIBLE INTEGRAL MEMBRANE PROTEIN TM6P1-RELATED"/>
    <property type="match status" value="1"/>
</dbReference>